<name>A0A103XKU6_CYNCS</name>
<dbReference type="PANTHER" id="PTHR36766">
    <property type="entry name" value="PLANT BROAD-SPECTRUM MILDEW RESISTANCE PROTEIN RPW8"/>
    <property type="match status" value="1"/>
</dbReference>
<dbReference type="InterPro" id="IPR042197">
    <property type="entry name" value="Apaf_helical"/>
</dbReference>
<dbReference type="FunFam" id="3.80.10.10:FF:001428">
    <property type="entry name" value="Probable disease resistance protein At5g04720"/>
    <property type="match status" value="1"/>
</dbReference>
<proteinExistence type="inferred from homology"/>
<evidence type="ECO:0000256" key="3">
    <source>
        <dbReference type="ARBA" id="ARBA00022737"/>
    </source>
</evidence>
<dbReference type="GO" id="GO:0043531">
    <property type="term" value="F:ADP binding"/>
    <property type="evidence" value="ECO:0007669"/>
    <property type="project" value="InterPro"/>
</dbReference>
<keyword evidence="9" id="KW-1185">Reference proteome</keyword>
<dbReference type="Pfam" id="PF00931">
    <property type="entry name" value="NB-ARC"/>
    <property type="match status" value="2"/>
</dbReference>
<protein>
    <submittedName>
        <fullName evidence="8">Disease resistance protein</fullName>
    </submittedName>
</protein>
<dbReference type="GO" id="GO:0005524">
    <property type="term" value="F:ATP binding"/>
    <property type="evidence" value="ECO:0007669"/>
    <property type="project" value="UniProtKB-KW"/>
</dbReference>
<dbReference type="Pfam" id="PF23598">
    <property type="entry name" value="LRR_14"/>
    <property type="match status" value="1"/>
</dbReference>
<dbReference type="EMBL" id="LEKV01004813">
    <property type="protein sequence ID" value="KVH92583.1"/>
    <property type="molecule type" value="Genomic_DNA"/>
</dbReference>
<dbReference type="InterPro" id="IPR002182">
    <property type="entry name" value="NB-ARC"/>
</dbReference>
<keyword evidence="2" id="KW-0433">Leucine-rich repeat</keyword>
<dbReference type="InterPro" id="IPR032675">
    <property type="entry name" value="LRR_dom_sf"/>
</dbReference>
<dbReference type="Gramene" id="KVH92583">
    <property type="protein sequence ID" value="KVH92583"/>
    <property type="gene ID" value="Ccrd_005400"/>
</dbReference>
<dbReference type="Gene3D" id="1.10.10.10">
    <property type="entry name" value="Winged helix-like DNA-binding domain superfamily/Winged helix DNA-binding domain"/>
    <property type="match status" value="2"/>
</dbReference>
<evidence type="ECO:0000256" key="5">
    <source>
        <dbReference type="ARBA" id="ARBA00022821"/>
    </source>
</evidence>
<dbReference type="SUPFAM" id="SSF52540">
    <property type="entry name" value="P-loop containing nucleoside triphosphate hydrolases"/>
    <property type="match status" value="2"/>
</dbReference>
<dbReference type="Pfam" id="PF05659">
    <property type="entry name" value="RPW8"/>
    <property type="match status" value="2"/>
</dbReference>
<dbReference type="InterPro" id="IPR055414">
    <property type="entry name" value="LRR_R13L4/SHOC2-like"/>
</dbReference>
<evidence type="ECO:0000256" key="6">
    <source>
        <dbReference type="ARBA" id="ARBA00022840"/>
    </source>
</evidence>
<dbReference type="Gene3D" id="3.80.10.10">
    <property type="entry name" value="Ribonuclease Inhibitor"/>
    <property type="match status" value="2"/>
</dbReference>
<dbReference type="Gene3D" id="1.10.8.430">
    <property type="entry name" value="Helical domain of apoptotic protease-activating factors"/>
    <property type="match status" value="2"/>
</dbReference>
<evidence type="ECO:0000256" key="4">
    <source>
        <dbReference type="ARBA" id="ARBA00022741"/>
    </source>
</evidence>
<dbReference type="PANTHER" id="PTHR36766:SF32">
    <property type="entry name" value="POWDERY MILDEW RESISTANCE PROTEIN, RPW8"/>
    <property type="match status" value="1"/>
</dbReference>
<evidence type="ECO:0000313" key="9">
    <source>
        <dbReference type="Proteomes" id="UP000243975"/>
    </source>
</evidence>
<feature type="domain" description="RPW8" evidence="7">
    <location>
        <begin position="744"/>
        <end position="895"/>
    </location>
</feature>
<evidence type="ECO:0000256" key="2">
    <source>
        <dbReference type="ARBA" id="ARBA00022614"/>
    </source>
</evidence>
<evidence type="ECO:0000256" key="1">
    <source>
        <dbReference type="ARBA" id="ARBA00008894"/>
    </source>
</evidence>
<keyword evidence="5" id="KW-0611">Plant defense</keyword>
<accession>A0A103XKU6</accession>
<dbReference type="PRINTS" id="PR00364">
    <property type="entry name" value="DISEASERSIST"/>
</dbReference>
<dbReference type="SUPFAM" id="SSF52047">
    <property type="entry name" value="RNI-like"/>
    <property type="match status" value="2"/>
</dbReference>
<comment type="similarity">
    <text evidence="1">Belongs to the disease resistance NB-LRR family.</text>
</comment>
<keyword evidence="4" id="KW-0547">Nucleotide-binding</keyword>
<dbReference type="OMA" id="QMGSENI"/>
<gene>
    <name evidence="8" type="ORF">Ccrd_005400</name>
</gene>
<dbReference type="GO" id="GO:0006952">
    <property type="term" value="P:defense response"/>
    <property type="evidence" value="ECO:0007669"/>
    <property type="project" value="UniProtKB-KW"/>
</dbReference>
<reference evidence="8 9" key="1">
    <citation type="journal article" date="2016" name="Sci. Rep.">
        <title>The genome sequence of the outbreeding globe artichoke constructed de novo incorporating a phase-aware low-pass sequencing strategy of F1 progeny.</title>
        <authorList>
            <person name="Scaglione D."/>
            <person name="Reyes-Chin-Wo S."/>
            <person name="Acquadro A."/>
            <person name="Froenicke L."/>
            <person name="Portis E."/>
            <person name="Beitel C."/>
            <person name="Tirone M."/>
            <person name="Mauro R."/>
            <person name="Lo Monaco A."/>
            <person name="Mauromicale G."/>
            <person name="Faccioli P."/>
            <person name="Cattivelli L."/>
            <person name="Rieseberg L."/>
            <person name="Michelmore R."/>
            <person name="Lanteri S."/>
        </authorList>
    </citation>
    <scope>NUCLEOTIDE SEQUENCE [LARGE SCALE GENOMIC DNA]</scope>
    <source>
        <strain evidence="8">2C</strain>
    </source>
</reference>
<dbReference type="InterPro" id="IPR036388">
    <property type="entry name" value="WH-like_DNA-bd_sf"/>
</dbReference>
<dbReference type="PROSITE" id="PS51153">
    <property type="entry name" value="RPW8"/>
    <property type="match status" value="2"/>
</dbReference>
<dbReference type="InterPro" id="IPR008808">
    <property type="entry name" value="Powdery_mildew-R_dom"/>
</dbReference>
<dbReference type="Proteomes" id="UP000243975">
    <property type="component" value="Unassembled WGS sequence"/>
</dbReference>
<comment type="caution">
    <text evidence="8">The sequence shown here is derived from an EMBL/GenBank/DDBJ whole genome shotgun (WGS) entry which is preliminary data.</text>
</comment>
<evidence type="ECO:0000259" key="7">
    <source>
        <dbReference type="PROSITE" id="PS51153"/>
    </source>
</evidence>
<feature type="domain" description="RPW8" evidence="7">
    <location>
        <begin position="1"/>
        <end position="150"/>
    </location>
</feature>
<evidence type="ECO:0000313" key="8">
    <source>
        <dbReference type="EMBL" id="KVH92583.1"/>
    </source>
</evidence>
<dbReference type="InterPro" id="IPR027417">
    <property type="entry name" value="P-loop_NTPase"/>
</dbReference>
<sequence>MVTNANELALKTVFGELVKAVASKIKRTAKFKTLLKRLDKTLRTIEPLVYGSGNLGKVLDRPENEIKMFIFYLENAKDLVLMCSTIKCWKVYKKFVHANKLIRLDNELQRFFQTGMEDNMMSVSRRGLIEIYALGEKLDQVLAAVTERAGGFSGSCSVPGLPDVIIGLDHHLDELKRRLLKDDNQVLTVSAPGGCGKTTLAKMALLGTTSFIMATLKSVVQKLFVHHLHVDRCEFQTDEEAKNQLENLLMRQMGSENILLVLDDVWSESVSLIQDLKFPIPGYKILVTSRFLFPRFGSTYELSLLNDEDARTLFCHYAFPCGEILNVRDDLVTKMVKCCKGFPLSLTVIGASLCGQNEVKWRTTLKKWSEGQSIFDSSTRLLLSLQASVDALEELPIARDCFLDLGSFPEDEKIAASALMDMWVELYNLDEEGMKDASELEGYCNEHYVTQHDLLRELAIHLSSQGPISQRERLIIEIHGNDIPAWWIEQSQQPIATRLFKKYTLPEFIQNMSQLKVLNVTSYGICPSELHELPLIGSLSRLRRMRFEHLSISSSIQSIFEVKNLRKLSFIMCEIDNALETCTMDARSMLPNLTELEIDRCYDLKKVPDYLCSLVRLKKLSITNCHELDALPKGLGSLSNLEILRLHSCTRLAKLPNSIGNLHGLTFLDISDCLSIDSLPDEFGELTGLRVLKMSGCRGLEELPASVTNLTLLEDVICDEETSYLWSYYESDLGDLKINVVEDDRFADFMQIVALKIVLVELLKTVSSQIQKTAKFKTLLKRLEKTLKNIEPIFYGNGGLSIVLDRPQKEIKMFIFYVENGKNLVLKCSRIKCWNVYKKFIHANKLIRLDNELQRFFQIGLEDRNHRIMIGIHDLGDKMDQVLSAVTERAGGFSGSCSVPGLPDVIIGLDYHLEELKRRLLKDDNQVLTVSAPGGCGKTTLAKMVCHDNEIKGIFGDNIFYVTVSRTATLKSIVQKLFVHHLNVKCCEFQTDEEAKDQLENLMKQMGSENILLVLDDVWSESESLIQDLKFPIPGYKILVTSRFLFPRFGSTYELSLLNDEDAKTLLCRSAFPYDGIFNVPDDLVSKMVKCCKGFPLALIVIGSSLCGQGVVKWRTTLKKWSEGQSIFDSSKQLLLNLRASVDALEEFPIARDCFLDLGSFPEDERIAASALMDMWVELYNLDEEGIYTSEYLLELSSRNLLSLVPARKDASELEGYCNEHYVTQHDLLRELAIHLSCQEPITQRTRLLIEIHGNDIPTWWIEQSQQPFTTRLLSITTGPKVEVLVLNIRSQKYALPWFIQKMNKLKVLNITSYSNNFTELHQLSLIGSLSNLRRIRFEHLSIPPLIQSIFEFKNLKKLSFIMCEIGNAFDSCTIDAPSMLPNLIELEIDRCYDFKEVPAALCNIDHLQKLSITNCHELDALPKGFGRLSNLETLRLDSCTKLAELPNSIGNLGSLTFLDISDCLSISFLPHQIGELTALRVLKMSGCRGLQDLPASVTSLSSLEDVICDEETSYLWRFYEHDLCDLKINIVEDDRFADFMKIVAQ</sequence>
<keyword evidence="3" id="KW-0677">Repeat</keyword>
<dbReference type="Gene3D" id="3.40.50.300">
    <property type="entry name" value="P-loop containing nucleotide triphosphate hydrolases"/>
    <property type="match status" value="2"/>
</dbReference>
<keyword evidence="6" id="KW-0067">ATP-binding</keyword>
<organism evidence="8 9">
    <name type="scientific">Cynara cardunculus var. scolymus</name>
    <name type="common">Globe artichoke</name>
    <name type="synonym">Cynara scolymus</name>
    <dbReference type="NCBI Taxonomy" id="59895"/>
    <lineage>
        <taxon>Eukaryota</taxon>
        <taxon>Viridiplantae</taxon>
        <taxon>Streptophyta</taxon>
        <taxon>Embryophyta</taxon>
        <taxon>Tracheophyta</taxon>
        <taxon>Spermatophyta</taxon>
        <taxon>Magnoliopsida</taxon>
        <taxon>eudicotyledons</taxon>
        <taxon>Gunneridae</taxon>
        <taxon>Pentapetalae</taxon>
        <taxon>asterids</taxon>
        <taxon>campanulids</taxon>
        <taxon>Asterales</taxon>
        <taxon>Asteraceae</taxon>
        <taxon>Carduoideae</taxon>
        <taxon>Cardueae</taxon>
        <taxon>Carduinae</taxon>
        <taxon>Cynara</taxon>
    </lineage>
</organism>